<protein>
    <recommendedName>
        <fullName evidence="9">Pre-mRNA-processing factor 39</fullName>
    </recommendedName>
</protein>
<evidence type="ECO:0000256" key="2">
    <source>
        <dbReference type="ARBA" id="ARBA00022664"/>
    </source>
</evidence>
<dbReference type="Proteomes" id="UP001310890">
    <property type="component" value="Unassembled WGS sequence"/>
</dbReference>
<evidence type="ECO:0000256" key="4">
    <source>
        <dbReference type="ARBA" id="ARBA00023187"/>
    </source>
</evidence>
<evidence type="ECO:0000313" key="8">
    <source>
        <dbReference type="Proteomes" id="UP001310890"/>
    </source>
</evidence>
<accession>A0AAN7YMT6</accession>
<evidence type="ECO:0000256" key="6">
    <source>
        <dbReference type="ARBA" id="ARBA00038019"/>
    </source>
</evidence>
<evidence type="ECO:0008006" key="9">
    <source>
        <dbReference type="Google" id="ProtNLM"/>
    </source>
</evidence>
<name>A0AAN7YMT6_9PEZI</name>
<evidence type="ECO:0000313" key="7">
    <source>
        <dbReference type="EMBL" id="KAK5107819.1"/>
    </source>
</evidence>
<comment type="caution">
    <text evidence="7">The sequence shown here is derived from an EMBL/GenBank/DDBJ whole genome shotgun (WGS) entry which is preliminary data.</text>
</comment>
<keyword evidence="4" id="KW-0508">mRNA splicing</keyword>
<comment type="similarity">
    <text evidence="6">Belongs to the PRP39 family.</text>
</comment>
<organism evidence="7 8">
    <name type="scientific">Meristemomyces frigidus</name>
    <dbReference type="NCBI Taxonomy" id="1508187"/>
    <lineage>
        <taxon>Eukaryota</taxon>
        <taxon>Fungi</taxon>
        <taxon>Dikarya</taxon>
        <taxon>Ascomycota</taxon>
        <taxon>Pezizomycotina</taxon>
        <taxon>Dothideomycetes</taxon>
        <taxon>Dothideomycetidae</taxon>
        <taxon>Mycosphaerellales</taxon>
        <taxon>Teratosphaeriaceae</taxon>
        <taxon>Meristemomyces</taxon>
    </lineage>
</organism>
<dbReference type="AlphaFoldDB" id="A0AAN7YMT6"/>
<dbReference type="GO" id="GO:0000395">
    <property type="term" value="P:mRNA 5'-splice site recognition"/>
    <property type="evidence" value="ECO:0007669"/>
    <property type="project" value="TreeGrafter"/>
</dbReference>
<keyword evidence="3" id="KW-0677">Repeat</keyword>
<reference evidence="7" key="1">
    <citation type="submission" date="2023-08" db="EMBL/GenBank/DDBJ databases">
        <title>Black Yeasts Isolated from many extreme environments.</title>
        <authorList>
            <person name="Coleine C."/>
            <person name="Stajich J.E."/>
            <person name="Selbmann L."/>
        </authorList>
    </citation>
    <scope>NUCLEOTIDE SEQUENCE</scope>
    <source>
        <strain evidence="7">CCFEE 5401</strain>
    </source>
</reference>
<dbReference type="EMBL" id="JAVRRL010000105">
    <property type="protein sequence ID" value="KAK5107819.1"/>
    <property type="molecule type" value="Genomic_DNA"/>
</dbReference>
<dbReference type="SMART" id="SM00386">
    <property type="entry name" value="HAT"/>
    <property type="match status" value="7"/>
</dbReference>
<dbReference type="InterPro" id="IPR011990">
    <property type="entry name" value="TPR-like_helical_dom_sf"/>
</dbReference>
<dbReference type="GO" id="GO:0005685">
    <property type="term" value="C:U1 snRNP"/>
    <property type="evidence" value="ECO:0007669"/>
    <property type="project" value="TreeGrafter"/>
</dbReference>
<dbReference type="Gene3D" id="1.25.40.10">
    <property type="entry name" value="Tetratricopeptide repeat domain"/>
    <property type="match status" value="2"/>
</dbReference>
<dbReference type="InterPro" id="IPR059164">
    <property type="entry name" value="HAT_PRP39_C"/>
</dbReference>
<dbReference type="SUPFAM" id="SSF48452">
    <property type="entry name" value="TPR-like"/>
    <property type="match status" value="1"/>
</dbReference>
<gene>
    <name evidence="7" type="ORF">LTR62_000633</name>
</gene>
<dbReference type="PANTHER" id="PTHR17204:SF5">
    <property type="entry name" value="PRE-MRNA-PROCESSING FACTOR 39"/>
    <property type="match status" value="1"/>
</dbReference>
<dbReference type="Pfam" id="PF23240">
    <property type="entry name" value="HAT_PRP39_N"/>
    <property type="match status" value="1"/>
</dbReference>
<dbReference type="Pfam" id="PF23241">
    <property type="entry name" value="HAT_PRP39_C"/>
    <property type="match status" value="1"/>
</dbReference>
<evidence type="ECO:0000256" key="3">
    <source>
        <dbReference type="ARBA" id="ARBA00022737"/>
    </source>
</evidence>
<keyword evidence="5" id="KW-0539">Nucleus</keyword>
<dbReference type="FunFam" id="1.25.40.10:FF:000451">
    <property type="entry name" value="mRNA splicing protein (Prp39), putative"/>
    <property type="match status" value="1"/>
</dbReference>
<dbReference type="PANTHER" id="PTHR17204">
    <property type="entry name" value="PRE-MRNA PROCESSING PROTEIN PRP39-RELATED"/>
    <property type="match status" value="1"/>
</dbReference>
<evidence type="ECO:0000256" key="5">
    <source>
        <dbReference type="ARBA" id="ARBA00023242"/>
    </source>
</evidence>
<dbReference type="GO" id="GO:0030627">
    <property type="term" value="F:pre-mRNA 5'-splice site binding"/>
    <property type="evidence" value="ECO:0007669"/>
    <property type="project" value="TreeGrafter"/>
</dbReference>
<proteinExistence type="inferred from homology"/>
<dbReference type="InterPro" id="IPR003107">
    <property type="entry name" value="HAT"/>
</dbReference>
<dbReference type="FunFam" id="1.25.40.10:FF:000064">
    <property type="entry name" value="Putative pre-mrna-processing factor 39"/>
    <property type="match status" value="1"/>
</dbReference>
<keyword evidence="2" id="KW-0507">mRNA processing</keyword>
<dbReference type="GO" id="GO:0000243">
    <property type="term" value="C:commitment complex"/>
    <property type="evidence" value="ECO:0007669"/>
    <property type="project" value="TreeGrafter"/>
</dbReference>
<evidence type="ECO:0000256" key="1">
    <source>
        <dbReference type="ARBA" id="ARBA00004123"/>
    </source>
</evidence>
<comment type="subcellular location">
    <subcellularLocation>
        <location evidence="1">Nucleus</location>
    </subcellularLocation>
</comment>
<sequence>MADFTYTSDHELQDLNAQVIADPEEFEPWEKLVRAAEAQEGGLNRNSNPQAIAATRDVYDRFLTRFPLFFGYWKKYADMEFGIAGTEAAEMVYERGVASISISVDLWANYCNFKTETNHDIDMIRELFERGAECVGLDFHAHPFWDKYLEFEERLDVGDKIFAILERIIRIPLHQYARYYERYRILAQKRPIAELAPPEIIGRLSQDIESQAGPNMDKSAEVEAELRNRLYAIHNDIFQNTQAEVTQRWVYEQEIKRPYYHVTELDDTQLDNWRRYLDFEEETRDYARTKFLYERCLVTAANYDEFWLRYARWMLSQNGNKSEEVRNILQRASYVFVSISRPSIRLFWAKFEEAQDHADIAGDILEAVLMMLPGHLEAILALANLHRRKDGLGAGVATLNRFTEDRSLSPHIRGALIAEWARMVADISGKPDEARKIYSNHQHQYLDCRPFWMKWFFFEINQPAIGDAEQKQHYTRVKAVYEAVRKISALPTGTIKDLTAYYLAYLQERGPADVMKEIVDLDKEVNGPPSVQKGLKQQIVHDGSDGMVGSAMLLENGMAGAGFVESAAQFS</sequence>
<dbReference type="GO" id="GO:0071004">
    <property type="term" value="C:U2-type prespliceosome"/>
    <property type="evidence" value="ECO:0007669"/>
    <property type="project" value="TreeGrafter"/>
</dbReference>